<keyword evidence="1" id="KW-0812">Transmembrane</keyword>
<protein>
    <submittedName>
        <fullName evidence="3">Uncharacterized protein</fullName>
    </submittedName>
</protein>
<keyword evidence="2" id="KW-1185">Reference proteome</keyword>
<name>A0A914YYH9_9BILA</name>
<keyword evidence="1" id="KW-1133">Transmembrane helix</keyword>
<evidence type="ECO:0000313" key="2">
    <source>
        <dbReference type="Proteomes" id="UP000887577"/>
    </source>
</evidence>
<keyword evidence="1" id="KW-0472">Membrane</keyword>
<evidence type="ECO:0000256" key="1">
    <source>
        <dbReference type="SAM" id="Phobius"/>
    </source>
</evidence>
<feature type="transmembrane region" description="Helical" evidence="1">
    <location>
        <begin position="76"/>
        <end position="96"/>
    </location>
</feature>
<evidence type="ECO:0000313" key="3">
    <source>
        <dbReference type="WBParaSite" id="PSU_v2.g556.t1"/>
    </source>
</evidence>
<sequence length="101" mass="11967">MLAQGMTPTQIHQKYPYYNYFPNTNTGAGYLYYNGYSHGDGKGESINPKIKHGKKVFKWESLEWINKLYSLEVGNIFLWLIKVNFNIFIVPFTRILKFHKR</sequence>
<proteinExistence type="predicted"/>
<organism evidence="2 3">
    <name type="scientific">Panagrolaimus superbus</name>
    <dbReference type="NCBI Taxonomy" id="310955"/>
    <lineage>
        <taxon>Eukaryota</taxon>
        <taxon>Metazoa</taxon>
        <taxon>Ecdysozoa</taxon>
        <taxon>Nematoda</taxon>
        <taxon>Chromadorea</taxon>
        <taxon>Rhabditida</taxon>
        <taxon>Tylenchina</taxon>
        <taxon>Panagrolaimomorpha</taxon>
        <taxon>Panagrolaimoidea</taxon>
        <taxon>Panagrolaimidae</taxon>
        <taxon>Panagrolaimus</taxon>
    </lineage>
</organism>
<reference evidence="3" key="1">
    <citation type="submission" date="2022-11" db="UniProtKB">
        <authorList>
            <consortium name="WormBaseParasite"/>
        </authorList>
    </citation>
    <scope>IDENTIFICATION</scope>
</reference>
<dbReference type="Proteomes" id="UP000887577">
    <property type="component" value="Unplaced"/>
</dbReference>
<dbReference type="AlphaFoldDB" id="A0A914YYH9"/>
<accession>A0A914YYH9</accession>
<dbReference type="WBParaSite" id="PSU_v2.g556.t1">
    <property type="protein sequence ID" value="PSU_v2.g556.t1"/>
    <property type="gene ID" value="PSU_v2.g556"/>
</dbReference>